<evidence type="ECO:0000256" key="9">
    <source>
        <dbReference type="SAM" id="MobiDB-lite"/>
    </source>
</evidence>
<dbReference type="Gene3D" id="2.40.50.770">
    <property type="entry name" value="RecQ-mediated genome instability protein Rmi1, C-terminal domain"/>
    <property type="match status" value="1"/>
</dbReference>
<keyword evidence="4" id="KW-0509">mRNA transport</keyword>
<feature type="region of interest" description="Disordered" evidence="9">
    <location>
        <begin position="1062"/>
        <end position="1094"/>
    </location>
</feature>
<dbReference type="GO" id="GO:0017056">
    <property type="term" value="F:structural constituent of nuclear pore"/>
    <property type="evidence" value="ECO:0007669"/>
    <property type="project" value="InterPro"/>
</dbReference>
<dbReference type="OrthoDB" id="3098at2759"/>
<protein>
    <recommendedName>
        <fullName evidence="10">UBA domain-containing protein</fullName>
    </recommendedName>
</protein>
<dbReference type="PROSITE" id="PS50030">
    <property type="entry name" value="UBA"/>
    <property type="match status" value="1"/>
</dbReference>
<comment type="subcellular location">
    <subcellularLocation>
        <location evidence="1">Nucleus</location>
        <location evidence="1">Nuclear pore complex</location>
    </subcellularLocation>
</comment>
<dbReference type="EMBL" id="SJOL01006415">
    <property type="protein sequence ID" value="TGZ67475.1"/>
    <property type="molecule type" value="Genomic_DNA"/>
</dbReference>
<dbReference type="Pfam" id="PF04121">
    <property type="entry name" value="Nup84_Nup100"/>
    <property type="match status" value="2"/>
</dbReference>
<evidence type="ECO:0000256" key="7">
    <source>
        <dbReference type="ARBA" id="ARBA00023132"/>
    </source>
</evidence>
<dbReference type="GO" id="GO:0006406">
    <property type="term" value="P:mRNA export from nucleus"/>
    <property type="evidence" value="ECO:0007669"/>
    <property type="project" value="TreeGrafter"/>
</dbReference>
<dbReference type="SUPFAM" id="SSF46934">
    <property type="entry name" value="UBA-like"/>
    <property type="match status" value="1"/>
</dbReference>
<evidence type="ECO:0000259" key="10">
    <source>
        <dbReference type="PROSITE" id="PS50030"/>
    </source>
</evidence>
<dbReference type="Pfam" id="PF08585">
    <property type="entry name" value="RMI1_N_C"/>
    <property type="match status" value="1"/>
</dbReference>
<dbReference type="PANTHER" id="PTHR13003">
    <property type="entry name" value="NUP107-RELATED"/>
    <property type="match status" value="1"/>
</dbReference>
<keyword evidence="7" id="KW-0906">Nuclear pore complex</keyword>
<keyword evidence="8" id="KW-0539">Nucleus</keyword>
<dbReference type="Gene3D" id="1.20.190.50">
    <property type="match status" value="2"/>
</dbReference>
<dbReference type="Gene3D" id="1.10.3450.20">
    <property type="match status" value="1"/>
</dbReference>
<feature type="compositionally biased region" description="Polar residues" evidence="9">
    <location>
        <begin position="1237"/>
        <end position="1258"/>
    </location>
</feature>
<dbReference type="InterPro" id="IPR009060">
    <property type="entry name" value="UBA-like_sf"/>
</dbReference>
<name>A0A4S2LUH2_OPIFE</name>
<keyword evidence="5" id="KW-0653">Protein transport</keyword>
<dbReference type="STRING" id="147828.A0A4S2LUH2"/>
<evidence type="ECO:0000313" key="12">
    <source>
        <dbReference type="Proteomes" id="UP000308267"/>
    </source>
</evidence>
<reference evidence="11 12" key="1">
    <citation type="journal article" date="2019" name="BMC Genomics">
        <title>New insights from Opisthorchis felineus genome: update on genomics of the epidemiologically important liver flukes.</title>
        <authorList>
            <person name="Ershov N.I."/>
            <person name="Mordvinov V.A."/>
            <person name="Prokhortchouk E.B."/>
            <person name="Pakharukova M.Y."/>
            <person name="Gunbin K.V."/>
            <person name="Ustyantsev K."/>
            <person name="Genaev M.A."/>
            <person name="Blinov A.G."/>
            <person name="Mazur A."/>
            <person name="Boulygina E."/>
            <person name="Tsygankova S."/>
            <person name="Khrameeva E."/>
            <person name="Chekanov N."/>
            <person name="Fan G."/>
            <person name="Xiao A."/>
            <person name="Zhang H."/>
            <person name="Xu X."/>
            <person name="Yang H."/>
            <person name="Solovyev V."/>
            <person name="Lee S.M."/>
            <person name="Liu X."/>
            <person name="Afonnikov D.A."/>
            <person name="Skryabin K.G."/>
        </authorList>
    </citation>
    <scope>NUCLEOTIDE SEQUENCE [LARGE SCALE GENOMIC DNA]</scope>
    <source>
        <strain evidence="11">AK-0245</strain>
        <tissue evidence="11">Whole organism</tissue>
    </source>
</reference>
<dbReference type="InterPro" id="IPR042470">
    <property type="entry name" value="RMI1_N_C_sf"/>
</dbReference>
<dbReference type="InterPro" id="IPR007252">
    <property type="entry name" value="Nup84/Nup107"/>
</dbReference>
<comment type="caution">
    <text evidence="11">The sequence shown here is derived from an EMBL/GenBank/DDBJ whole genome shotgun (WGS) entry which is preliminary data.</text>
</comment>
<evidence type="ECO:0000256" key="8">
    <source>
        <dbReference type="ARBA" id="ARBA00023242"/>
    </source>
</evidence>
<dbReference type="GO" id="GO:0006606">
    <property type="term" value="P:protein import into nucleus"/>
    <property type="evidence" value="ECO:0007669"/>
    <property type="project" value="TreeGrafter"/>
</dbReference>
<dbReference type="InterPro" id="IPR013894">
    <property type="entry name" value="RMI1_OB"/>
</dbReference>
<evidence type="ECO:0000256" key="1">
    <source>
        <dbReference type="ARBA" id="ARBA00004567"/>
    </source>
</evidence>
<dbReference type="GO" id="GO:0031080">
    <property type="term" value="C:nuclear pore outer ring"/>
    <property type="evidence" value="ECO:0007669"/>
    <property type="project" value="TreeGrafter"/>
</dbReference>
<evidence type="ECO:0000256" key="2">
    <source>
        <dbReference type="ARBA" id="ARBA00009510"/>
    </source>
</evidence>
<keyword evidence="12" id="KW-1185">Reference proteome</keyword>
<gene>
    <name evidence="11" type="ORF">CRM22_004779</name>
</gene>
<feature type="domain" description="UBA" evidence="10">
    <location>
        <begin position="1014"/>
        <end position="1054"/>
    </location>
</feature>
<sequence>MQRGEFWRAVSLEGWRLFHCSRLTPNSPPYTNFGDMEVTEGDIWQLNNKWNHTRVAKIEAPVSPEPEETVGNVNRILYKSVAWWNAENSTLPPYERAIYATLSGNLAVLTRTLPASWVDLTWAHFRALVESRVDFKLRSLLHTGPRADTLALTGKTQPLWPIDGGLTLPDVAWAPKDWTAADAFSKVESCLGWSALSYLQASSSVELDAIRRSALSDFLWDNSAQVPSTVAPGEKGMTGEPSLSVLLYCLLYATQQTIVTRDYDPYLKAVACVMPRLVQAATGYSNADESLTLRPPFALRTSGTKNPIVCQTLRFLAHFILFLRSVEPDIPDEPCAQIIKAYLSILMTDHRIELIANYTATLPTSAVRLDWYSSYLSGIIDSAERERCLKLAAQAGFDVQCLTRAVVRLLREQHMLVPYDDTTTPPNDQKMADDRLITMEKMGIAELLQEDQVENLSEVNRVRLSSLDWLFYDPRQRGEALILVNSFLRTFIAMNSLKAAQKVLLKLPSGILERAKIICEDCGSPAWLVNTIREHECLLLYLESQVAAEKLLALLTYPAPGWLVDLPSKSEDNVPVTREDNIMSSLHDDGKEMGQPNEAGDARSPSDYWSVQFPRQIMEGLSGSPESRRMQMNVLRECRLPDSMFLLVQLYQTAGMHQKCVELSNLIASEKYGLYKLFSDVRLRMFLGHVNDSIEHLVASTGDPAGYSLELAGTAGRQASRSRIFDLSHGTLEEVTTLGWSISQKSFSEQLKKVDNGNRQEFLTLLLDSDLREFGVPWIADRKKQEQLDAGGRIVQVVRCRNIAIPLADEDHTNVTVPYTGPRLLRLALTDGRSTVTALDVDNNERLSMNTLPGTKLRLMGTIPLCLGFLILQKQHVQVLGGNVANLIKEWTMTKLAKDCEGRLRSGAPPFVPFGSREASDLVESECGFLSSLNVMRNPEGGYDSFKTASKSTAAEQENEFDAGFMERRKDIIAEVQQTKFENSSAAGSVKKPAYMRFQTGGSKFANLQAEKTQAYDEALAQLVSLNYPMPLAVSALKLHKGDYKAALDYLLAKQMSSANLNGRGVGLRSTRRRGGRPSRGGISGPDEEDDPRFDPVAAAAAAGLPRRSAGLTRLSDLLPVTAATHVNTLPSASNSRPSGSGRTLICLPVGYPILAQNMAGEYEEAQLIGHITSPGASASGDKVVLVVYTKRSNNGPQDEQEELVPLSLIRTLNNEKVSLDMVPPAPPHRARAYNPFTISSGAPSYNPHSTDSQSGQFDGSLSRGRPNRPRGRSTATGRGGRPRRFGGGRSGRPPY</sequence>
<accession>A0A4S2LUH2</accession>
<comment type="similarity">
    <text evidence="2">Belongs to the nucleoporin Nup84/Nup107 family.</text>
</comment>
<dbReference type="Proteomes" id="UP000308267">
    <property type="component" value="Unassembled WGS sequence"/>
</dbReference>
<evidence type="ECO:0000256" key="4">
    <source>
        <dbReference type="ARBA" id="ARBA00022816"/>
    </source>
</evidence>
<feature type="region of interest" description="Disordered" evidence="9">
    <location>
        <begin position="1222"/>
        <end position="1296"/>
    </location>
</feature>
<dbReference type="PANTHER" id="PTHR13003:SF2">
    <property type="entry name" value="NUCLEAR PORE COMPLEX PROTEIN NUP107"/>
    <property type="match status" value="1"/>
</dbReference>
<dbReference type="GO" id="GO:0000973">
    <property type="term" value="P:post-transcriptional tethering of RNA polymerase II gene DNA at nuclear periphery"/>
    <property type="evidence" value="ECO:0007669"/>
    <property type="project" value="TreeGrafter"/>
</dbReference>
<dbReference type="InterPro" id="IPR015940">
    <property type="entry name" value="UBA"/>
</dbReference>
<evidence type="ECO:0000256" key="6">
    <source>
        <dbReference type="ARBA" id="ARBA00023010"/>
    </source>
</evidence>
<evidence type="ECO:0000313" key="11">
    <source>
        <dbReference type="EMBL" id="TGZ67475.1"/>
    </source>
</evidence>
<keyword evidence="6" id="KW-0811">Translocation</keyword>
<keyword evidence="3" id="KW-0813">Transport</keyword>
<feature type="region of interest" description="Disordered" evidence="9">
    <location>
        <begin position="585"/>
        <end position="605"/>
    </location>
</feature>
<organism evidence="11 12">
    <name type="scientific">Opisthorchis felineus</name>
    <dbReference type="NCBI Taxonomy" id="147828"/>
    <lineage>
        <taxon>Eukaryota</taxon>
        <taxon>Metazoa</taxon>
        <taxon>Spiralia</taxon>
        <taxon>Lophotrochozoa</taxon>
        <taxon>Platyhelminthes</taxon>
        <taxon>Trematoda</taxon>
        <taxon>Digenea</taxon>
        <taxon>Opisthorchiida</taxon>
        <taxon>Opisthorchiata</taxon>
        <taxon>Opisthorchiidae</taxon>
        <taxon>Opisthorchis</taxon>
    </lineage>
</organism>
<proteinExistence type="inferred from homology"/>
<evidence type="ECO:0000256" key="3">
    <source>
        <dbReference type="ARBA" id="ARBA00022448"/>
    </source>
</evidence>
<evidence type="ECO:0000256" key="5">
    <source>
        <dbReference type="ARBA" id="ARBA00022927"/>
    </source>
</evidence>
<dbReference type="SMART" id="SM01161">
    <property type="entry name" value="DUF1767"/>
    <property type="match status" value="1"/>
</dbReference>